<dbReference type="EMBL" id="BMIS01000001">
    <property type="protein sequence ID" value="GGE57474.1"/>
    <property type="molecule type" value="Genomic_DNA"/>
</dbReference>
<protein>
    <submittedName>
        <fullName evidence="2">FMN reductase</fullName>
    </submittedName>
</protein>
<dbReference type="InterPro" id="IPR050712">
    <property type="entry name" value="NAD(P)H-dep_reductase"/>
</dbReference>
<comment type="caution">
    <text evidence="2">The sequence shown here is derived from an EMBL/GenBank/DDBJ whole genome shotgun (WGS) entry which is preliminary data.</text>
</comment>
<dbReference type="AlphaFoldDB" id="A0A917AK07"/>
<dbReference type="GO" id="GO:0005829">
    <property type="term" value="C:cytosol"/>
    <property type="evidence" value="ECO:0007669"/>
    <property type="project" value="TreeGrafter"/>
</dbReference>
<dbReference type="PANTHER" id="PTHR30543">
    <property type="entry name" value="CHROMATE REDUCTASE"/>
    <property type="match status" value="1"/>
</dbReference>
<proteinExistence type="predicted"/>
<evidence type="ECO:0000259" key="1">
    <source>
        <dbReference type="Pfam" id="PF03358"/>
    </source>
</evidence>
<keyword evidence="3" id="KW-1185">Reference proteome</keyword>
<dbReference type="GO" id="GO:0016491">
    <property type="term" value="F:oxidoreductase activity"/>
    <property type="evidence" value="ECO:0007669"/>
    <property type="project" value="InterPro"/>
</dbReference>
<evidence type="ECO:0000313" key="2">
    <source>
        <dbReference type="EMBL" id="GGE57474.1"/>
    </source>
</evidence>
<organism evidence="2 3">
    <name type="scientific">Nesterenkonia cremea</name>
    <dbReference type="NCBI Taxonomy" id="1882340"/>
    <lineage>
        <taxon>Bacteria</taxon>
        <taxon>Bacillati</taxon>
        <taxon>Actinomycetota</taxon>
        <taxon>Actinomycetes</taxon>
        <taxon>Micrococcales</taxon>
        <taxon>Micrococcaceae</taxon>
        <taxon>Nesterenkonia</taxon>
    </lineage>
</organism>
<dbReference type="RefSeq" id="WP_188681955.1">
    <property type="nucleotide sequence ID" value="NZ_BMIS01000001.1"/>
</dbReference>
<feature type="domain" description="NADPH-dependent FMN reductase-like" evidence="1">
    <location>
        <begin position="3"/>
        <end position="145"/>
    </location>
</feature>
<dbReference type="PANTHER" id="PTHR30543:SF21">
    <property type="entry name" value="NAD(P)H-DEPENDENT FMN REDUCTASE LOT6"/>
    <property type="match status" value="1"/>
</dbReference>
<accession>A0A917AK07</accession>
<dbReference type="SUPFAM" id="SSF52218">
    <property type="entry name" value="Flavoproteins"/>
    <property type="match status" value="1"/>
</dbReference>
<evidence type="ECO:0000313" key="3">
    <source>
        <dbReference type="Proteomes" id="UP000633136"/>
    </source>
</evidence>
<dbReference type="Gene3D" id="3.40.50.360">
    <property type="match status" value="1"/>
</dbReference>
<dbReference type="Proteomes" id="UP000633136">
    <property type="component" value="Unassembled WGS sequence"/>
</dbReference>
<dbReference type="GO" id="GO:0010181">
    <property type="term" value="F:FMN binding"/>
    <property type="evidence" value="ECO:0007669"/>
    <property type="project" value="TreeGrafter"/>
</dbReference>
<dbReference type="InterPro" id="IPR005025">
    <property type="entry name" value="FMN_Rdtase-like_dom"/>
</dbReference>
<name>A0A917AK07_9MICC</name>
<reference evidence="2" key="2">
    <citation type="submission" date="2020-09" db="EMBL/GenBank/DDBJ databases">
        <authorList>
            <person name="Sun Q."/>
            <person name="Zhou Y."/>
        </authorList>
    </citation>
    <scope>NUCLEOTIDE SEQUENCE</scope>
    <source>
        <strain evidence="2">CGMCC 1.15388</strain>
    </source>
</reference>
<dbReference type="Pfam" id="PF03358">
    <property type="entry name" value="FMN_red"/>
    <property type="match status" value="1"/>
</dbReference>
<gene>
    <name evidence="2" type="ORF">GCM10011401_00200</name>
</gene>
<dbReference type="InterPro" id="IPR029039">
    <property type="entry name" value="Flavoprotein-like_sf"/>
</dbReference>
<reference evidence="2" key="1">
    <citation type="journal article" date="2014" name="Int. J. Syst. Evol. Microbiol.">
        <title>Complete genome sequence of Corynebacterium casei LMG S-19264T (=DSM 44701T), isolated from a smear-ripened cheese.</title>
        <authorList>
            <consortium name="US DOE Joint Genome Institute (JGI-PGF)"/>
            <person name="Walter F."/>
            <person name="Albersmeier A."/>
            <person name="Kalinowski J."/>
            <person name="Ruckert C."/>
        </authorList>
    </citation>
    <scope>NUCLEOTIDE SEQUENCE</scope>
    <source>
        <strain evidence="2">CGMCC 1.15388</strain>
    </source>
</reference>
<sequence>MVRIGYIIGSTAEDSINQKLARVLVDQAPEQAEMVHIPIRHLPLYHRDMDAEFPQEMTDYKQQVADVDGLLVVSPEHNQSFPAAVKNALDILTRPWGKNIIEGLPLGIAGASPGRFGTINGQSQLRQFLPPLGVKVMGSPLMAVHATRETFTDDGADEQTTRRAASYMEAFVEFVVRHSRVGD</sequence>